<sequence length="310" mass="33175">MRYTTILLALVAGPAVAGSSPFTVGERGYGSLQDAVNAIGDGEGVIQIAPGVYRQCAVQERGRITYKSAQPGTVIFEKRACEDKAGLVLRGRAARVEGLTFRDYAVEDHNGAGIRAEQGDLLVTNSMFLDSEQGIIGGARQPDGPRRVSQRITIQDSTFSGLGHCRPDNCSHSIYLWTGAATITRSRLENGRGGHYIKLRTPTVSITDNSFDDTGGTSTSRMIDLPEGAAGVIAGNTFVQGAHKDNAWEMIAVRAEFETYPSAGLRIENNVASLAPGQRIKPSFVVDWSKEQLTLGTNKLADGITPFASK</sequence>
<dbReference type="AlphaFoldDB" id="A0A7W9BEX4"/>
<reference evidence="2 3" key="1">
    <citation type="submission" date="2020-08" db="EMBL/GenBank/DDBJ databases">
        <title>Genomic Encyclopedia of Type Strains, Phase IV (KMG-IV): sequencing the most valuable type-strain genomes for metagenomic binning, comparative biology and taxonomic classification.</title>
        <authorList>
            <person name="Goeker M."/>
        </authorList>
    </citation>
    <scope>NUCLEOTIDE SEQUENCE [LARGE SCALE GENOMIC DNA]</scope>
    <source>
        <strain evidence="2 3">DSM 100044</strain>
    </source>
</reference>
<dbReference type="SUPFAM" id="SSF51126">
    <property type="entry name" value="Pectin lyase-like"/>
    <property type="match status" value="1"/>
</dbReference>
<organism evidence="2 3">
    <name type="scientific">Sphingomonas aerophila</name>
    <dbReference type="NCBI Taxonomy" id="1344948"/>
    <lineage>
        <taxon>Bacteria</taxon>
        <taxon>Pseudomonadati</taxon>
        <taxon>Pseudomonadota</taxon>
        <taxon>Alphaproteobacteria</taxon>
        <taxon>Sphingomonadales</taxon>
        <taxon>Sphingomonadaceae</taxon>
        <taxon>Sphingomonas</taxon>
    </lineage>
</organism>
<name>A0A7W9BEX4_9SPHN</name>
<feature type="chain" id="PRO_5030747003" description="Right handed beta helix domain-containing protein" evidence="1">
    <location>
        <begin position="18"/>
        <end position="310"/>
    </location>
</feature>
<protein>
    <recommendedName>
        <fullName evidence="4">Right handed beta helix domain-containing protein</fullName>
    </recommendedName>
</protein>
<dbReference type="Gene3D" id="2.160.20.10">
    <property type="entry name" value="Single-stranded right-handed beta-helix, Pectin lyase-like"/>
    <property type="match status" value="1"/>
</dbReference>
<dbReference type="Proteomes" id="UP000546200">
    <property type="component" value="Unassembled WGS sequence"/>
</dbReference>
<keyword evidence="1" id="KW-0732">Signal</keyword>
<evidence type="ECO:0000256" key="1">
    <source>
        <dbReference type="SAM" id="SignalP"/>
    </source>
</evidence>
<dbReference type="InterPro" id="IPR012334">
    <property type="entry name" value="Pectin_lyas_fold"/>
</dbReference>
<dbReference type="RefSeq" id="WP_184058825.1">
    <property type="nucleotide sequence ID" value="NZ_JACIJK010000008.1"/>
</dbReference>
<evidence type="ECO:0000313" key="2">
    <source>
        <dbReference type="EMBL" id="MBB5715995.1"/>
    </source>
</evidence>
<dbReference type="EMBL" id="JACIJK010000008">
    <property type="protein sequence ID" value="MBB5715995.1"/>
    <property type="molecule type" value="Genomic_DNA"/>
</dbReference>
<dbReference type="InterPro" id="IPR011050">
    <property type="entry name" value="Pectin_lyase_fold/virulence"/>
</dbReference>
<comment type="caution">
    <text evidence="2">The sequence shown here is derived from an EMBL/GenBank/DDBJ whole genome shotgun (WGS) entry which is preliminary data.</text>
</comment>
<evidence type="ECO:0008006" key="4">
    <source>
        <dbReference type="Google" id="ProtNLM"/>
    </source>
</evidence>
<accession>A0A7W9BEX4</accession>
<keyword evidence="3" id="KW-1185">Reference proteome</keyword>
<evidence type="ECO:0000313" key="3">
    <source>
        <dbReference type="Proteomes" id="UP000546200"/>
    </source>
</evidence>
<feature type="signal peptide" evidence="1">
    <location>
        <begin position="1"/>
        <end position="17"/>
    </location>
</feature>
<gene>
    <name evidence="2" type="ORF">FHS94_002852</name>
</gene>
<proteinExistence type="predicted"/>